<dbReference type="SUPFAM" id="SSF46565">
    <property type="entry name" value="Chaperone J-domain"/>
    <property type="match status" value="1"/>
</dbReference>
<dbReference type="InterPro" id="IPR053025">
    <property type="entry name" value="Mito_ATP_Synthase-Asso"/>
</dbReference>
<dbReference type="SMART" id="SM00271">
    <property type="entry name" value="DnaJ"/>
    <property type="match status" value="1"/>
</dbReference>
<evidence type="ECO:0000256" key="1">
    <source>
        <dbReference type="SAM" id="MobiDB-lite"/>
    </source>
</evidence>
<dbReference type="InterPro" id="IPR036869">
    <property type="entry name" value="J_dom_sf"/>
</dbReference>
<protein>
    <submittedName>
        <fullName evidence="4">DnaJ heat shock protein family (Hsp40) member C30</fullName>
    </submittedName>
</protein>
<dbReference type="PROSITE" id="PS50076">
    <property type="entry name" value="DNAJ_2"/>
    <property type="match status" value="1"/>
</dbReference>
<evidence type="ECO:0000313" key="5">
    <source>
        <dbReference type="Proteomes" id="UP000594220"/>
    </source>
</evidence>
<evidence type="ECO:0000313" key="4">
    <source>
        <dbReference type="Ensembl" id="ENSCPRP00005009108.1"/>
    </source>
</evidence>
<dbReference type="CDD" id="cd06257">
    <property type="entry name" value="DnaJ"/>
    <property type="match status" value="1"/>
</dbReference>
<dbReference type="Ensembl" id="ENSCPRT00005010723.1">
    <property type="protein sequence ID" value="ENSCPRP00005009108.1"/>
    <property type="gene ID" value="ENSCPRG00005006483.1"/>
</dbReference>
<dbReference type="GO" id="GO:0005743">
    <property type="term" value="C:mitochondrial inner membrane"/>
    <property type="evidence" value="ECO:0007669"/>
    <property type="project" value="Ensembl"/>
</dbReference>
<dbReference type="PRINTS" id="PR00625">
    <property type="entry name" value="JDOMAIN"/>
</dbReference>
<dbReference type="PANTHER" id="PTHR44873">
    <property type="entry name" value="DNAJ HOMOLOG SUBFAMILY C MEMBER 30, MITOCHONDRIAL"/>
    <property type="match status" value="1"/>
</dbReference>
<dbReference type="AlphaFoldDB" id="A0A7M4EFL4"/>
<dbReference type="PANTHER" id="PTHR44873:SF1">
    <property type="entry name" value="DNAJ HOMOLOG SUBFAMILY C MEMBER 30, MITOCHONDRIAL"/>
    <property type="match status" value="1"/>
</dbReference>
<keyword evidence="5" id="KW-1185">Reference proteome</keyword>
<dbReference type="GeneTree" id="ENSGT00510000048685"/>
<gene>
    <name evidence="4" type="primary">DNAJC30</name>
</gene>
<dbReference type="OMA" id="ANRTMFD"/>
<dbReference type="GO" id="GO:1905706">
    <property type="term" value="P:regulation of mitochondrial ATP synthesis coupled proton transport"/>
    <property type="evidence" value="ECO:0007669"/>
    <property type="project" value="Ensembl"/>
</dbReference>
<name>A0A7M4EFL4_CROPO</name>
<dbReference type="Pfam" id="PF00226">
    <property type="entry name" value="DnaJ"/>
    <property type="match status" value="1"/>
</dbReference>
<dbReference type="InterPro" id="IPR001623">
    <property type="entry name" value="DnaJ_domain"/>
</dbReference>
<sequence length="171" mass="19119">MSRLLGVPATASQAQIKAAYYAQSFRFHPDRNAGSEEAAARFAAISEAYLVLGSVALRRKYDRGILSSQDLRTAGRPSGRDESPPRAPPPASPRSRTVRATGRPPQPIFDFDAFYRAHYGEQLQREQFLRGRREELRKQREQEATKGKYGSAMEVSGLLLLLLILGLLMRN</sequence>
<evidence type="ECO:0000256" key="2">
    <source>
        <dbReference type="SAM" id="Phobius"/>
    </source>
</evidence>
<feature type="domain" description="J" evidence="3">
    <location>
        <begin position="1"/>
        <end position="65"/>
    </location>
</feature>
<dbReference type="GO" id="GO:0007420">
    <property type="term" value="P:brain development"/>
    <property type="evidence" value="ECO:0007669"/>
    <property type="project" value="Ensembl"/>
</dbReference>
<dbReference type="Gene3D" id="1.10.287.110">
    <property type="entry name" value="DnaJ domain"/>
    <property type="match status" value="1"/>
</dbReference>
<feature type="transmembrane region" description="Helical" evidence="2">
    <location>
        <begin position="149"/>
        <end position="169"/>
    </location>
</feature>
<feature type="region of interest" description="Disordered" evidence="1">
    <location>
        <begin position="67"/>
        <end position="105"/>
    </location>
</feature>
<accession>A0A7M4EFL4</accession>
<keyword evidence="2" id="KW-1133">Transmembrane helix</keyword>
<evidence type="ECO:0000259" key="3">
    <source>
        <dbReference type="PROSITE" id="PS50076"/>
    </source>
</evidence>
<dbReference type="Proteomes" id="UP000594220">
    <property type="component" value="Unplaced"/>
</dbReference>
<reference evidence="4" key="1">
    <citation type="submission" date="2025-08" db="UniProtKB">
        <authorList>
            <consortium name="Ensembl"/>
        </authorList>
    </citation>
    <scope>IDENTIFICATION</scope>
</reference>
<keyword evidence="2" id="KW-0812">Transmembrane</keyword>
<keyword evidence="2" id="KW-0472">Membrane</keyword>
<organism evidence="4 5">
    <name type="scientific">Crocodylus porosus</name>
    <name type="common">Saltwater crocodile</name>
    <name type="synonym">Estuarine crocodile</name>
    <dbReference type="NCBI Taxonomy" id="8502"/>
    <lineage>
        <taxon>Eukaryota</taxon>
        <taxon>Metazoa</taxon>
        <taxon>Chordata</taxon>
        <taxon>Craniata</taxon>
        <taxon>Vertebrata</taxon>
        <taxon>Euteleostomi</taxon>
        <taxon>Archelosauria</taxon>
        <taxon>Archosauria</taxon>
        <taxon>Crocodylia</taxon>
        <taxon>Longirostres</taxon>
        <taxon>Crocodylidae</taxon>
        <taxon>Crocodylus</taxon>
    </lineage>
</organism>
<reference evidence="4" key="2">
    <citation type="submission" date="2025-09" db="UniProtKB">
        <authorList>
            <consortium name="Ensembl"/>
        </authorList>
    </citation>
    <scope>IDENTIFICATION</scope>
</reference>
<proteinExistence type="predicted"/>